<sequence length="83" mass="9685">MSDYQYKIILAQFQTPIFNSNMIEKSVSSITTVLLISQQLIFQSYGALIFRGEFSNQLGIDLRTLFKQRGSIILENDMKLYRR</sequence>
<dbReference type="Proteomes" id="UP000683925">
    <property type="component" value="Unassembled WGS sequence"/>
</dbReference>
<evidence type="ECO:0000313" key="1">
    <source>
        <dbReference type="EMBL" id="CAD8214702.1"/>
    </source>
</evidence>
<proteinExistence type="predicted"/>
<dbReference type="OrthoDB" id="318934at2759"/>
<dbReference type="EMBL" id="CAJJDP010000191">
    <property type="protein sequence ID" value="CAD8214702.1"/>
    <property type="molecule type" value="Genomic_DNA"/>
</dbReference>
<accession>A0A8S1YQZ0</accession>
<protein>
    <submittedName>
        <fullName evidence="1">Uncharacterized protein</fullName>
    </submittedName>
</protein>
<dbReference type="OMA" id="FNSNMIE"/>
<keyword evidence="2" id="KW-1185">Reference proteome</keyword>
<evidence type="ECO:0000313" key="2">
    <source>
        <dbReference type="Proteomes" id="UP000683925"/>
    </source>
</evidence>
<gene>
    <name evidence="1" type="ORF">POCTA_138.1.T1870001</name>
</gene>
<organism evidence="1 2">
    <name type="scientific">Paramecium octaurelia</name>
    <dbReference type="NCBI Taxonomy" id="43137"/>
    <lineage>
        <taxon>Eukaryota</taxon>
        <taxon>Sar</taxon>
        <taxon>Alveolata</taxon>
        <taxon>Ciliophora</taxon>
        <taxon>Intramacronucleata</taxon>
        <taxon>Oligohymenophorea</taxon>
        <taxon>Peniculida</taxon>
        <taxon>Parameciidae</taxon>
        <taxon>Paramecium</taxon>
    </lineage>
</organism>
<comment type="caution">
    <text evidence="1">The sequence shown here is derived from an EMBL/GenBank/DDBJ whole genome shotgun (WGS) entry which is preliminary data.</text>
</comment>
<reference evidence="1" key="1">
    <citation type="submission" date="2021-01" db="EMBL/GenBank/DDBJ databases">
        <authorList>
            <consortium name="Genoscope - CEA"/>
            <person name="William W."/>
        </authorList>
    </citation>
    <scope>NUCLEOTIDE SEQUENCE</scope>
</reference>
<dbReference type="AlphaFoldDB" id="A0A8S1YQZ0"/>
<name>A0A8S1YQZ0_PAROT</name>